<dbReference type="InterPro" id="IPR013783">
    <property type="entry name" value="Ig-like_fold"/>
</dbReference>
<dbReference type="InterPro" id="IPR036097">
    <property type="entry name" value="HisK_dim/P_sf"/>
</dbReference>
<protein>
    <recommendedName>
        <fullName evidence="2">histidine kinase</fullName>
        <ecNumber evidence="2">2.7.13.3</ecNumber>
    </recommendedName>
</protein>
<keyword evidence="5" id="KW-0238">DNA-binding</keyword>
<dbReference type="Pfam" id="PF12833">
    <property type="entry name" value="HTH_18"/>
    <property type="match status" value="1"/>
</dbReference>
<organism evidence="13 14">
    <name type="scientific">Parapedobacter indicus</name>
    <dbReference type="NCBI Taxonomy" id="1477437"/>
    <lineage>
        <taxon>Bacteria</taxon>
        <taxon>Pseudomonadati</taxon>
        <taxon>Bacteroidota</taxon>
        <taxon>Sphingobacteriia</taxon>
        <taxon>Sphingobacteriales</taxon>
        <taxon>Sphingobacteriaceae</taxon>
        <taxon>Parapedobacter</taxon>
    </lineage>
</organism>
<dbReference type="Gene3D" id="3.40.50.2300">
    <property type="match status" value="1"/>
</dbReference>
<dbReference type="InterPro" id="IPR011110">
    <property type="entry name" value="Reg_prop"/>
</dbReference>
<evidence type="ECO:0000259" key="10">
    <source>
        <dbReference type="PROSITE" id="PS01124"/>
    </source>
</evidence>
<evidence type="ECO:0000313" key="14">
    <source>
        <dbReference type="Proteomes" id="UP000198670"/>
    </source>
</evidence>
<dbReference type="SUPFAM" id="SSF47384">
    <property type="entry name" value="Homodimeric domain of signal transducing histidine kinase"/>
    <property type="match status" value="1"/>
</dbReference>
<dbReference type="GO" id="GO:0000155">
    <property type="term" value="F:phosphorelay sensor kinase activity"/>
    <property type="evidence" value="ECO:0007669"/>
    <property type="project" value="InterPro"/>
</dbReference>
<evidence type="ECO:0000259" key="11">
    <source>
        <dbReference type="PROSITE" id="PS50109"/>
    </source>
</evidence>
<dbReference type="PROSITE" id="PS50109">
    <property type="entry name" value="HIS_KIN"/>
    <property type="match status" value="1"/>
</dbReference>
<dbReference type="InterPro" id="IPR018062">
    <property type="entry name" value="HTH_AraC-typ_CS"/>
</dbReference>
<feature type="domain" description="HTH araC/xylS-type" evidence="10">
    <location>
        <begin position="1287"/>
        <end position="1386"/>
    </location>
</feature>
<evidence type="ECO:0000256" key="8">
    <source>
        <dbReference type="SAM" id="Coils"/>
    </source>
</evidence>
<keyword evidence="9" id="KW-0732">Signal</keyword>
<dbReference type="SMART" id="SM00448">
    <property type="entry name" value="REC"/>
    <property type="match status" value="1"/>
</dbReference>
<dbReference type="GO" id="GO:0003700">
    <property type="term" value="F:DNA-binding transcription factor activity"/>
    <property type="evidence" value="ECO:0007669"/>
    <property type="project" value="InterPro"/>
</dbReference>
<dbReference type="PANTHER" id="PTHR43547">
    <property type="entry name" value="TWO-COMPONENT HISTIDINE KINASE"/>
    <property type="match status" value="1"/>
</dbReference>
<feature type="modified residue" description="4-aspartylphosphate" evidence="7">
    <location>
        <position position="1188"/>
    </location>
</feature>
<dbReference type="Gene3D" id="2.60.40.10">
    <property type="entry name" value="Immunoglobulins"/>
    <property type="match status" value="1"/>
</dbReference>
<name>A0A1I3FN72_9SPHI</name>
<dbReference type="InterPro" id="IPR004358">
    <property type="entry name" value="Sig_transdc_His_kin-like_C"/>
</dbReference>
<dbReference type="InterPro" id="IPR001789">
    <property type="entry name" value="Sig_transdc_resp-reg_receiver"/>
</dbReference>
<evidence type="ECO:0000256" key="2">
    <source>
        <dbReference type="ARBA" id="ARBA00012438"/>
    </source>
</evidence>
<dbReference type="RefSeq" id="WP_177195047.1">
    <property type="nucleotide sequence ID" value="NZ_FOQO01000002.1"/>
</dbReference>
<dbReference type="InterPro" id="IPR009057">
    <property type="entry name" value="Homeodomain-like_sf"/>
</dbReference>
<feature type="domain" description="Histidine kinase" evidence="11">
    <location>
        <begin position="895"/>
        <end position="1112"/>
    </location>
</feature>
<evidence type="ECO:0000256" key="4">
    <source>
        <dbReference type="ARBA" id="ARBA00023015"/>
    </source>
</evidence>
<dbReference type="Pfam" id="PF07495">
    <property type="entry name" value="Y_Y_Y"/>
    <property type="match status" value="1"/>
</dbReference>
<keyword evidence="13" id="KW-0418">Kinase</keyword>
<evidence type="ECO:0000256" key="3">
    <source>
        <dbReference type="ARBA" id="ARBA00022553"/>
    </source>
</evidence>
<dbReference type="Gene3D" id="3.30.565.10">
    <property type="entry name" value="Histidine kinase-like ATPase, C-terminal domain"/>
    <property type="match status" value="1"/>
</dbReference>
<dbReference type="EC" id="2.7.13.3" evidence="2"/>
<feature type="coiled-coil region" evidence="8">
    <location>
        <begin position="812"/>
        <end position="864"/>
    </location>
</feature>
<dbReference type="InterPro" id="IPR005467">
    <property type="entry name" value="His_kinase_dom"/>
</dbReference>
<dbReference type="EMBL" id="FOQO01000002">
    <property type="protein sequence ID" value="SFI12606.1"/>
    <property type="molecule type" value="Genomic_DNA"/>
</dbReference>
<dbReference type="SMART" id="SM00388">
    <property type="entry name" value="HisKA"/>
    <property type="match status" value="1"/>
</dbReference>
<keyword evidence="3 7" id="KW-0597">Phosphoprotein</keyword>
<dbReference type="InterPro" id="IPR015943">
    <property type="entry name" value="WD40/YVTN_repeat-like_dom_sf"/>
</dbReference>
<sequence>MSRVWFRCCLLLVCLSNCMLARAQWDYLKFKQLKTSDGLSQNTIQTIFEDDLGFLWFGTQDGINKYDSYQFHIIRKTPDNEQTLYSNDIKSIVQDRDKQLWIATSDSECPNIFDPVTRQIKGADVYLADKATDLSNVISFSTTREGDVLLCSRLSGLLVYDHQQKKITATEVDFPVTCTEQDPQGNLWVGTYQQGVVVTDRKGRIIHRYEALNDGPVTDIHVDQSGRIWASSATSGIYYFDPAQSRFTNARLDFADKLIGQTKVLCIGEDIDGQIWCGTENEGLYILNLPQRRCKIYRADKQDARSITSNSINCIQRDRKGNMWVGTSGAGISMVNIDEINILHFRNTDNPHSLNNNIINCLFQDAGGNIWIGTDGGGLNRFDKAQNAFANGRDVPFQQPGAGRYVVSITEGNDDELWVGTWGEGIYRYHRGRKGTKRVNTTNTPELKSNNINSMLKDRRGRIWIGTYGGGLTVYDPAEDRFRHYGMEKDINSNHILSLFESSDGTIWMGTEGSGIGVYSPETGSFDAITTDSELADNPLSNNTVKSFAEDRHGNIWVGTSYGLNKLDDTHKRNTVYFTSNSALQSDIVNAIVTDNYGHIWAATNKGITKIDDRTQAMVNYMPSNGLQGDEFRRAKLVDREGNLYFGGVNGLNVINKSGVKPRNYTPSLVFTNFQLGNVDVPISTPQQPTPLAQDINYTETITLDHTQNIFSVEFASLNYVDPALKTYAYKLDGLDKKWLPLGDKNTLSFNNLPPGAYNLLVRGVDNSGSWSDNVASIRIAITPPFWLTWWFKTLAFVLASVGILSSYYYRLRSIRRQNTLLERKIAEKTTQLHTANSELQTTNQEIRNQNTTLALKNEEISRQQQKIIEQNGKLETVISELETSNQMKDKFLSILVHDLKNPLSALTGLTDLLKENLPHLSRKEITAYIEDLSLSSNSLSNLVINLLEWGKTKTNKLHFSPKSFNLYDLIQKNVYLFNLQLQGKHIQCNVSVDSGVRLFADYQMINTIIRNILSNSIKYTNEGGRVTFECINDEGYIHIKIRDNGIGMDTAQIEKIFRDQSDSTIGTNGETGTGLGFQICREFIRAHNGELSIQSTKGKGSVFTISLPNVRGDSGNHQRDLLAPTPMVAESLHKFANVRVLVVDDNQSIRSLLRHMLENYFEVDEACNGQEGLDMARKTQPDLIITDLIMPGIDGLSLTKSIKSDLMTSHIPVLLLTGEDQEASQLLGYKAGADIYLTKPLHADLLLAVIGNFLDRPKPTSKELIDESTPETADLGLSELDKAFMEDVRDFVVTHMTEYDLDYRSLCRQFGMSRSILYAKFKAITGKGVHDYIKSIRLAEAEKLLHEGKMNVSQIAYSVGFNSVSYFSKSFSKQMNVSPKAYQKNPK</sequence>
<evidence type="ECO:0000256" key="6">
    <source>
        <dbReference type="ARBA" id="ARBA00023163"/>
    </source>
</evidence>
<dbReference type="FunFam" id="2.60.40.10:FF:000791">
    <property type="entry name" value="Two-component system sensor histidine kinase/response regulator"/>
    <property type="match status" value="1"/>
</dbReference>
<dbReference type="SMART" id="SM00342">
    <property type="entry name" value="HTH_ARAC"/>
    <property type="match status" value="1"/>
</dbReference>
<evidence type="ECO:0000259" key="12">
    <source>
        <dbReference type="PROSITE" id="PS50110"/>
    </source>
</evidence>
<evidence type="ECO:0000313" key="13">
    <source>
        <dbReference type="EMBL" id="SFI12606.1"/>
    </source>
</evidence>
<gene>
    <name evidence="13" type="ORF">SAMN05444682_102412</name>
</gene>
<dbReference type="SUPFAM" id="SSF63829">
    <property type="entry name" value="Calcium-dependent phosphotriesterase"/>
    <property type="match status" value="2"/>
</dbReference>
<keyword evidence="6" id="KW-0804">Transcription</keyword>
<dbReference type="STRING" id="1477437.SAMN05444682_102412"/>
<dbReference type="PROSITE" id="PS00041">
    <property type="entry name" value="HTH_ARAC_FAMILY_1"/>
    <property type="match status" value="1"/>
</dbReference>
<dbReference type="InterPro" id="IPR011123">
    <property type="entry name" value="Y_Y_Y"/>
</dbReference>
<evidence type="ECO:0000256" key="5">
    <source>
        <dbReference type="ARBA" id="ARBA00023125"/>
    </source>
</evidence>
<dbReference type="Gene3D" id="1.10.10.60">
    <property type="entry name" value="Homeodomain-like"/>
    <property type="match status" value="2"/>
</dbReference>
<dbReference type="InterPro" id="IPR018060">
    <property type="entry name" value="HTH_AraC"/>
</dbReference>
<comment type="catalytic activity">
    <reaction evidence="1">
        <text>ATP + protein L-histidine = ADP + protein N-phospho-L-histidine.</text>
        <dbReference type="EC" id="2.7.13.3"/>
    </reaction>
</comment>
<dbReference type="Gene3D" id="2.130.10.10">
    <property type="entry name" value="YVTN repeat-like/Quinoprotein amine dehydrogenase"/>
    <property type="match status" value="2"/>
</dbReference>
<accession>A0A1I3FN72</accession>
<keyword evidence="13" id="KW-0808">Transferase</keyword>
<dbReference type="Gene3D" id="1.10.287.130">
    <property type="match status" value="1"/>
</dbReference>
<dbReference type="Pfam" id="PF00512">
    <property type="entry name" value="HisKA"/>
    <property type="match status" value="1"/>
</dbReference>
<dbReference type="Pfam" id="PF00072">
    <property type="entry name" value="Response_reg"/>
    <property type="match status" value="1"/>
</dbReference>
<dbReference type="CDD" id="cd17574">
    <property type="entry name" value="REC_OmpR"/>
    <property type="match status" value="1"/>
</dbReference>
<dbReference type="PRINTS" id="PR00344">
    <property type="entry name" value="BCTRLSENSOR"/>
</dbReference>
<dbReference type="SUPFAM" id="SSF101898">
    <property type="entry name" value="NHL repeat"/>
    <property type="match status" value="1"/>
</dbReference>
<dbReference type="SUPFAM" id="SSF46689">
    <property type="entry name" value="Homeodomain-like"/>
    <property type="match status" value="1"/>
</dbReference>
<dbReference type="InterPro" id="IPR003594">
    <property type="entry name" value="HATPase_dom"/>
</dbReference>
<evidence type="ECO:0000256" key="1">
    <source>
        <dbReference type="ARBA" id="ARBA00000085"/>
    </source>
</evidence>
<dbReference type="InterPro" id="IPR011006">
    <property type="entry name" value="CheY-like_superfamily"/>
</dbReference>
<feature type="domain" description="Response regulatory" evidence="12">
    <location>
        <begin position="1140"/>
        <end position="1255"/>
    </location>
</feature>
<evidence type="ECO:0000256" key="7">
    <source>
        <dbReference type="PROSITE-ProRule" id="PRU00169"/>
    </source>
</evidence>
<dbReference type="SUPFAM" id="SSF52172">
    <property type="entry name" value="CheY-like"/>
    <property type="match status" value="1"/>
</dbReference>
<dbReference type="InterPro" id="IPR036890">
    <property type="entry name" value="HATPase_C_sf"/>
</dbReference>
<keyword evidence="8" id="KW-0175">Coiled coil</keyword>
<keyword evidence="4" id="KW-0805">Transcription regulation</keyword>
<dbReference type="PROSITE" id="PS50110">
    <property type="entry name" value="RESPONSE_REGULATORY"/>
    <property type="match status" value="1"/>
</dbReference>
<reference evidence="13 14" key="1">
    <citation type="submission" date="2016-10" db="EMBL/GenBank/DDBJ databases">
        <authorList>
            <person name="de Groot N.N."/>
        </authorList>
    </citation>
    <scope>NUCLEOTIDE SEQUENCE [LARGE SCALE GENOMIC DNA]</scope>
    <source>
        <strain evidence="13 14">RK1</strain>
    </source>
</reference>
<feature type="chain" id="PRO_5011704678" description="histidine kinase" evidence="9">
    <location>
        <begin position="24"/>
        <end position="1388"/>
    </location>
</feature>
<dbReference type="Pfam" id="PF02518">
    <property type="entry name" value="HATPase_c"/>
    <property type="match status" value="1"/>
</dbReference>
<evidence type="ECO:0000256" key="9">
    <source>
        <dbReference type="SAM" id="SignalP"/>
    </source>
</evidence>
<dbReference type="CDD" id="cd00082">
    <property type="entry name" value="HisKA"/>
    <property type="match status" value="1"/>
</dbReference>
<dbReference type="GO" id="GO:0043565">
    <property type="term" value="F:sequence-specific DNA binding"/>
    <property type="evidence" value="ECO:0007669"/>
    <property type="project" value="InterPro"/>
</dbReference>
<dbReference type="PROSITE" id="PS01124">
    <property type="entry name" value="HTH_ARAC_FAMILY_2"/>
    <property type="match status" value="1"/>
</dbReference>
<feature type="signal peptide" evidence="9">
    <location>
        <begin position="1"/>
        <end position="23"/>
    </location>
</feature>
<proteinExistence type="predicted"/>
<dbReference type="Proteomes" id="UP000198670">
    <property type="component" value="Unassembled WGS sequence"/>
</dbReference>
<dbReference type="Pfam" id="PF07494">
    <property type="entry name" value="Reg_prop"/>
    <property type="match status" value="8"/>
</dbReference>
<dbReference type="SMART" id="SM00387">
    <property type="entry name" value="HATPase_c"/>
    <property type="match status" value="1"/>
</dbReference>
<dbReference type="SUPFAM" id="SSF55874">
    <property type="entry name" value="ATPase domain of HSP90 chaperone/DNA topoisomerase II/histidine kinase"/>
    <property type="match status" value="1"/>
</dbReference>
<dbReference type="PANTHER" id="PTHR43547:SF2">
    <property type="entry name" value="HYBRID SIGNAL TRANSDUCTION HISTIDINE KINASE C"/>
    <property type="match status" value="1"/>
</dbReference>
<keyword evidence="14" id="KW-1185">Reference proteome</keyword>
<dbReference type="InterPro" id="IPR003661">
    <property type="entry name" value="HisK_dim/P_dom"/>
</dbReference>